<name>A0ABQ8K1T5_9APHY</name>
<reference evidence="2 3" key="1">
    <citation type="journal article" date="2021" name="Environ. Microbiol.">
        <title>Gene family expansions and transcriptome signatures uncover fungal adaptations to wood decay.</title>
        <authorList>
            <person name="Hage H."/>
            <person name="Miyauchi S."/>
            <person name="Viragh M."/>
            <person name="Drula E."/>
            <person name="Min B."/>
            <person name="Chaduli D."/>
            <person name="Navarro D."/>
            <person name="Favel A."/>
            <person name="Norest M."/>
            <person name="Lesage-Meessen L."/>
            <person name="Balint B."/>
            <person name="Merenyi Z."/>
            <person name="de Eugenio L."/>
            <person name="Morin E."/>
            <person name="Martinez A.T."/>
            <person name="Baldrian P."/>
            <person name="Stursova M."/>
            <person name="Martinez M.J."/>
            <person name="Novotny C."/>
            <person name="Magnuson J.K."/>
            <person name="Spatafora J.W."/>
            <person name="Maurice S."/>
            <person name="Pangilinan J."/>
            <person name="Andreopoulos W."/>
            <person name="LaButti K."/>
            <person name="Hundley H."/>
            <person name="Na H."/>
            <person name="Kuo A."/>
            <person name="Barry K."/>
            <person name="Lipzen A."/>
            <person name="Henrissat B."/>
            <person name="Riley R."/>
            <person name="Ahrendt S."/>
            <person name="Nagy L.G."/>
            <person name="Grigoriev I.V."/>
            <person name="Martin F."/>
            <person name="Rosso M.N."/>
        </authorList>
    </citation>
    <scope>NUCLEOTIDE SEQUENCE [LARGE SCALE GENOMIC DNA]</scope>
    <source>
        <strain evidence="2 3">CIRM-BRFM 1785</strain>
    </source>
</reference>
<sequence>GLRSLVSRFDKDKRLTFINHNHDRIKFPYALCASEHHITRPDVVASLPGKTSVGSHPDYWRDISLVAEVKLEESEDPMKSYSQEHENTLIQLSKSARNLLVSQSRLFVFVIGVYGRLARIFRFDHGGAVCSRAFDYTTLQGSRQFHEFLYRFTHPLLEKCNVVGADPTVVLVSPEEGADIAQRLRDVGVDHEDSDEAKKAYRYVTLSLSERSEKTYLAYDLVFINPHLFSRATTVWEAIEVDSERMPTGRPVIIKDSWRQLVRQLESDNYK</sequence>
<dbReference type="EMBL" id="JADCUA010000030">
    <property type="protein sequence ID" value="KAH9830632.1"/>
    <property type="molecule type" value="Genomic_DNA"/>
</dbReference>
<evidence type="ECO:0000313" key="2">
    <source>
        <dbReference type="EMBL" id="KAH9830632.1"/>
    </source>
</evidence>
<organism evidence="2 3">
    <name type="scientific">Rhodofomes roseus</name>
    <dbReference type="NCBI Taxonomy" id="34475"/>
    <lineage>
        <taxon>Eukaryota</taxon>
        <taxon>Fungi</taxon>
        <taxon>Dikarya</taxon>
        <taxon>Basidiomycota</taxon>
        <taxon>Agaricomycotina</taxon>
        <taxon>Agaricomycetes</taxon>
        <taxon>Polyporales</taxon>
        <taxon>Rhodofomes</taxon>
    </lineage>
</organism>
<dbReference type="Proteomes" id="UP000814176">
    <property type="component" value="Unassembled WGS sequence"/>
</dbReference>
<keyword evidence="3" id="KW-1185">Reference proteome</keyword>
<dbReference type="InterPro" id="IPR040976">
    <property type="entry name" value="Pkinase_fungal"/>
</dbReference>
<dbReference type="Pfam" id="PF17667">
    <property type="entry name" value="Pkinase_fungal"/>
    <property type="match status" value="1"/>
</dbReference>
<gene>
    <name evidence="2" type="ORF">C8Q71DRAFT_673752</name>
</gene>
<evidence type="ECO:0000313" key="3">
    <source>
        <dbReference type="Proteomes" id="UP000814176"/>
    </source>
</evidence>
<feature type="domain" description="Fungal-type protein kinase" evidence="1">
    <location>
        <begin position="52"/>
        <end position="267"/>
    </location>
</feature>
<feature type="non-terminal residue" evidence="2">
    <location>
        <position position="271"/>
    </location>
</feature>
<evidence type="ECO:0000259" key="1">
    <source>
        <dbReference type="Pfam" id="PF17667"/>
    </source>
</evidence>
<protein>
    <recommendedName>
        <fullName evidence="1">Fungal-type protein kinase domain-containing protein</fullName>
    </recommendedName>
</protein>
<dbReference type="RefSeq" id="XP_047773927.1">
    <property type="nucleotide sequence ID" value="XM_047919689.1"/>
</dbReference>
<proteinExistence type="predicted"/>
<comment type="caution">
    <text evidence="2">The sequence shown here is derived from an EMBL/GenBank/DDBJ whole genome shotgun (WGS) entry which is preliminary data.</text>
</comment>
<dbReference type="GeneID" id="72000421"/>
<accession>A0ABQ8K1T5</accession>
<feature type="non-terminal residue" evidence="2">
    <location>
        <position position="1"/>
    </location>
</feature>